<sequence length="119" mass="12318">MAAQPMAHGLTTIVAHDLAGTIFEKGAQLGGPVLMPWRRSSTGGSTACDECSLVGENVQDIAGGRRCIGVENSAGEEECTEGMGLSMSLSVSSTSCSGARFQQSGKTPPESSFTREKSF</sequence>
<gene>
    <name evidence="2" type="ORF">CEXT_352231</name>
</gene>
<accession>A0AAV4WI24</accession>
<proteinExistence type="predicted"/>
<protein>
    <submittedName>
        <fullName evidence="2">Uncharacterized protein</fullName>
    </submittedName>
</protein>
<evidence type="ECO:0000256" key="1">
    <source>
        <dbReference type="SAM" id="MobiDB-lite"/>
    </source>
</evidence>
<feature type="compositionally biased region" description="Polar residues" evidence="1">
    <location>
        <begin position="100"/>
        <end position="112"/>
    </location>
</feature>
<dbReference type="Proteomes" id="UP001054945">
    <property type="component" value="Unassembled WGS sequence"/>
</dbReference>
<dbReference type="EMBL" id="BPLR01016251">
    <property type="protein sequence ID" value="GIY82506.1"/>
    <property type="molecule type" value="Genomic_DNA"/>
</dbReference>
<feature type="region of interest" description="Disordered" evidence="1">
    <location>
        <begin position="97"/>
        <end position="119"/>
    </location>
</feature>
<name>A0AAV4WI24_CAEEX</name>
<keyword evidence="3" id="KW-1185">Reference proteome</keyword>
<dbReference type="AlphaFoldDB" id="A0AAV4WI24"/>
<organism evidence="2 3">
    <name type="scientific">Caerostris extrusa</name>
    <name type="common">Bark spider</name>
    <name type="synonym">Caerostris bankana</name>
    <dbReference type="NCBI Taxonomy" id="172846"/>
    <lineage>
        <taxon>Eukaryota</taxon>
        <taxon>Metazoa</taxon>
        <taxon>Ecdysozoa</taxon>
        <taxon>Arthropoda</taxon>
        <taxon>Chelicerata</taxon>
        <taxon>Arachnida</taxon>
        <taxon>Araneae</taxon>
        <taxon>Araneomorphae</taxon>
        <taxon>Entelegynae</taxon>
        <taxon>Araneoidea</taxon>
        <taxon>Araneidae</taxon>
        <taxon>Caerostris</taxon>
    </lineage>
</organism>
<evidence type="ECO:0000313" key="2">
    <source>
        <dbReference type="EMBL" id="GIY82506.1"/>
    </source>
</evidence>
<reference evidence="2 3" key="1">
    <citation type="submission" date="2021-06" db="EMBL/GenBank/DDBJ databases">
        <title>Caerostris extrusa draft genome.</title>
        <authorList>
            <person name="Kono N."/>
            <person name="Arakawa K."/>
        </authorList>
    </citation>
    <scope>NUCLEOTIDE SEQUENCE [LARGE SCALE GENOMIC DNA]</scope>
</reference>
<comment type="caution">
    <text evidence="2">The sequence shown here is derived from an EMBL/GenBank/DDBJ whole genome shotgun (WGS) entry which is preliminary data.</text>
</comment>
<evidence type="ECO:0000313" key="3">
    <source>
        <dbReference type="Proteomes" id="UP001054945"/>
    </source>
</evidence>